<evidence type="ECO:0000256" key="5">
    <source>
        <dbReference type="ARBA" id="ARBA00022617"/>
    </source>
</evidence>
<dbReference type="Gene3D" id="1.20.1300.10">
    <property type="entry name" value="Fumarate reductase/succinate dehydrogenase, transmembrane subunit"/>
    <property type="match status" value="1"/>
</dbReference>
<evidence type="ECO:0000313" key="14">
    <source>
        <dbReference type="EMBL" id="AJA10353.1"/>
    </source>
</evidence>
<dbReference type="InterPro" id="IPR000701">
    <property type="entry name" value="SuccDH_FuR_B_TM-su"/>
</dbReference>
<dbReference type="CDD" id="cd03499">
    <property type="entry name" value="SQR_TypeC_SdhC"/>
    <property type="match status" value="1"/>
</dbReference>
<keyword evidence="6 13" id="KW-0812">Transmembrane</keyword>
<keyword evidence="9 12" id="KW-0408">Iron</keyword>
<dbReference type="PANTHER" id="PTHR10978:SF5">
    <property type="entry name" value="SUCCINATE DEHYDROGENASE CYTOCHROME B560 SUBUNIT, MITOCHONDRIAL"/>
    <property type="match status" value="1"/>
</dbReference>
<feature type="transmembrane region" description="Helical" evidence="13">
    <location>
        <begin position="80"/>
        <end position="102"/>
    </location>
</feature>
<organism evidence="14 15">
    <name type="scientific">Sphingopyxis fribergensis</name>
    <dbReference type="NCBI Taxonomy" id="1515612"/>
    <lineage>
        <taxon>Bacteria</taxon>
        <taxon>Pseudomonadati</taxon>
        <taxon>Pseudomonadota</taxon>
        <taxon>Alphaproteobacteria</taxon>
        <taxon>Sphingomonadales</taxon>
        <taxon>Sphingomonadaceae</taxon>
        <taxon>Sphingopyxis</taxon>
    </lineage>
</organism>
<evidence type="ECO:0000256" key="9">
    <source>
        <dbReference type="ARBA" id="ARBA00023004"/>
    </source>
</evidence>
<dbReference type="GO" id="GO:0046872">
    <property type="term" value="F:metal ion binding"/>
    <property type="evidence" value="ECO:0007669"/>
    <property type="project" value="UniProtKB-KW"/>
</dbReference>
<dbReference type="InterPro" id="IPR014314">
    <property type="entry name" value="Succ_DH_cytb556"/>
</dbReference>
<dbReference type="Pfam" id="PF01127">
    <property type="entry name" value="Sdh_cyt"/>
    <property type="match status" value="1"/>
</dbReference>
<evidence type="ECO:0000256" key="4">
    <source>
        <dbReference type="ARBA" id="ARBA00020076"/>
    </source>
</evidence>
<dbReference type="EMBL" id="CP009122">
    <property type="protein sequence ID" value="AJA10353.1"/>
    <property type="molecule type" value="Genomic_DNA"/>
</dbReference>
<accession>A0A0A7PM97</accession>
<comment type="subunit">
    <text evidence="11">Part of an enzyme complex containing four subunits: a flavoprotein, an iron-sulfur protein, plus two membrane-anchoring proteins, SdhC and SdhD. The complex can form homotrimers.</text>
</comment>
<dbReference type="KEGG" id="sphk:SKP52_17410"/>
<dbReference type="AlphaFoldDB" id="A0A0A7PM97"/>
<gene>
    <name evidence="14" type="ORF">SKP52_17410</name>
</gene>
<evidence type="ECO:0000256" key="11">
    <source>
        <dbReference type="ARBA" id="ARBA00025912"/>
    </source>
</evidence>
<feature type="transmembrane region" description="Helical" evidence="13">
    <location>
        <begin position="122"/>
        <end position="143"/>
    </location>
</feature>
<evidence type="ECO:0000256" key="1">
    <source>
        <dbReference type="ARBA" id="ARBA00004050"/>
    </source>
</evidence>
<dbReference type="GO" id="GO:0009055">
    <property type="term" value="F:electron transfer activity"/>
    <property type="evidence" value="ECO:0007669"/>
    <property type="project" value="InterPro"/>
</dbReference>
<comment type="cofactor">
    <cofactor evidence="12">
        <name>heme</name>
        <dbReference type="ChEBI" id="CHEBI:30413"/>
    </cofactor>
    <text evidence="12">The heme is bound between the two transmembrane subunits.</text>
</comment>
<reference evidence="14 15" key="1">
    <citation type="journal article" date="2015" name="Int. J. Syst. Evol. Microbiol.">
        <title>Description of Sphingopyxis fribergensis sp. nov. - a soil bacterium with the ability to degrade styrene and phenylacetic acid.</title>
        <authorList>
            <person name="Oelschlagel M."/>
            <person name="Ruckert C."/>
            <person name="Kalinowski J."/>
            <person name="Schmidt G."/>
            <person name="Schlomann M."/>
            <person name="Tischler D."/>
        </authorList>
    </citation>
    <scope>NUCLEOTIDE SEQUENCE [LARGE SCALE GENOMIC DNA]</scope>
    <source>
        <strain evidence="14 15">Kp5.2</strain>
    </source>
</reference>
<dbReference type="HOGENOM" id="CLU_094691_3_1_5"/>
<dbReference type="PIRSF" id="PIRSF000178">
    <property type="entry name" value="SDH_cyt_b560"/>
    <property type="match status" value="1"/>
</dbReference>
<evidence type="ECO:0000313" key="15">
    <source>
        <dbReference type="Proteomes" id="UP000030907"/>
    </source>
</evidence>
<comment type="subcellular location">
    <subcellularLocation>
        <location evidence="2">Membrane</location>
    </subcellularLocation>
</comment>
<keyword evidence="10 13" id="KW-0472">Membrane</keyword>
<dbReference type="Proteomes" id="UP000030907">
    <property type="component" value="Chromosome"/>
</dbReference>
<evidence type="ECO:0000256" key="8">
    <source>
        <dbReference type="ARBA" id="ARBA00022989"/>
    </source>
</evidence>
<evidence type="ECO:0000256" key="7">
    <source>
        <dbReference type="ARBA" id="ARBA00022723"/>
    </source>
</evidence>
<dbReference type="GO" id="GO:0016020">
    <property type="term" value="C:membrane"/>
    <property type="evidence" value="ECO:0007669"/>
    <property type="project" value="UniProtKB-SubCell"/>
</dbReference>
<proteinExistence type="inferred from homology"/>
<evidence type="ECO:0000256" key="10">
    <source>
        <dbReference type="ARBA" id="ARBA00023136"/>
    </source>
</evidence>
<keyword evidence="5 12" id="KW-0349">Heme</keyword>
<keyword evidence="15" id="KW-1185">Reference proteome</keyword>
<feature type="transmembrane region" description="Helical" evidence="13">
    <location>
        <begin position="45"/>
        <end position="68"/>
    </location>
</feature>
<dbReference type="SUPFAM" id="SSF81343">
    <property type="entry name" value="Fumarate reductase respiratory complex transmembrane subunits"/>
    <property type="match status" value="1"/>
</dbReference>
<dbReference type="GO" id="GO:0006099">
    <property type="term" value="P:tricarboxylic acid cycle"/>
    <property type="evidence" value="ECO:0007669"/>
    <property type="project" value="InterPro"/>
</dbReference>
<keyword evidence="8 13" id="KW-1133">Transmembrane helix</keyword>
<evidence type="ECO:0000256" key="3">
    <source>
        <dbReference type="ARBA" id="ARBA00007244"/>
    </source>
</evidence>
<feature type="binding site" description="axial binding residue" evidence="12">
    <location>
        <position position="99"/>
    </location>
    <ligand>
        <name>heme</name>
        <dbReference type="ChEBI" id="CHEBI:30413"/>
        <note>ligand shared with second transmembrane subunit</note>
    </ligand>
    <ligandPart>
        <name>Fe</name>
        <dbReference type="ChEBI" id="CHEBI:18248"/>
    </ligandPart>
</feature>
<comment type="similarity">
    <text evidence="3">Belongs to the cytochrome b560 family.</text>
</comment>
<comment type="function">
    <text evidence="1">Membrane-anchoring subunit of succinate dehydrogenase (SDH).</text>
</comment>
<evidence type="ECO:0000256" key="6">
    <source>
        <dbReference type="ARBA" id="ARBA00022692"/>
    </source>
</evidence>
<sequence length="149" mass="16142">MAGNEPSARPRSPHLQVYKWSPAMAVSIFHRVSGDGLAIVGGLMFLWWLGALAAGPDAYAAFLACVWHDPSPEIGTLHQITNILGKVVLIGLTWAFFQHLFSGLRHFVLDTGAGYELKTNKIFSILVFVGSITATAAVWLYVFKGALNG</sequence>
<dbReference type="PANTHER" id="PTHR10978">
    <property type="entry name" value="SUCCINATE DEHYDROGENASE CYTOCHROME B560 SUBUNIT"/>
    <property type="match status" value="1"/>
</dbReference>
<evidence type="ECO:0000256" key="2">
    <source>
        <dbReference type="ARBA" id="ARBA00004370"/>
    </source>
</evidence>
<dbReference type="STRING" id="1515612.SKP52_17410"/>
<protein>
    <recommendedName>
        <fullName evidence="4">Succinate dehydrogenase cytochrome b556 subunit</fullName>
    </recommendedName>
</protein>
<name>A0A0A7PM97_9SPHN</name>
<evidence type="ECO:0000256" key="13">
    <source>
        <dbReference type="SAM" id="Phobius"/>
    </source>
</evidence>
<dbReference type="InterPro" id="IPR034804">
    <property type="entry name" value="SQR/QFR_C/D"/>
</dbReference>
<dbReference type="NCBIfam" id="TIGR02970">
    <property type="entry name" value="succ_dehyd_cytB"/>
    <property type="match status" value="1"/>
</dbReference>
<evidence type="ECO:0000256" key="12">
    <source>
        <dbReference type="PIRSR" id="PIRSR000178-1"/>
    </source>
</evidence>
<dbReference type="OrthoDB" id="9799441at2"/>
<keyword evidence="7 12" id="KW-0479">Metal-binding</keyword>